<evidence type="ECO:0000313" key="21">
    <source>
        <dbReference type="Ensembl" id="ENSMLUP00000013525.2"/>
    </source>
</evidence>
<dbReference type="InterPro" id="IPR014716">
    <property type="entry name" value="Fibrinogen_a/b/g_C_1"/>
</dbReference>
<feature type="domain" description="Fibronectin type-III" evidence="19">
    <location>
        <begin position="1470"/>
        <end position="1558"/>
    </location>
</feature>
<dbReference type="FunFam" id="2.10.25.10:FF:000001">
    <property type="entry name" value="Tenascin C"/>
    <property type="match status" value="14"/>
</dbReference>
<keyword evidence="3" id="KW-0964">Secreted</keyword>
<dbReference type="PROSITE" id="PS51406">
    <property type="entry name" value="FIBRINOGEN_C_2"/>
    <property type="match status" value="1"/>
</dbReference>
<dbReference type="PROSITE" id="PS01186">
    <property type="entry name" value="EGF_2"/>
    <property type="match status" value="7"/>
</dbReference>
<dbReference type="FunFam" id="2.60.40.10:FF:000610">
    <property type="entry name" value="Tenascin C"/>
    <property type="match status" value="1"/>
</dbReference>
<dbReference type="EMBL" id="AAPE02038640">
    <property type="status" value="NOT_ANNOTATED_CDS"/>
    <property type="molecule type" value="Genomic_DNA"/>
</dbReference>
<dbReference type="SMART" id="SM00060">
    <property type="entry name" value="FN3"/>
    <property type="match status" value="15"/>
</dbReference>
<gene>
    <name evidence="21" type="primary">TNC</name>
</gene>
<dbReference type="FunFam" id="2.60.40.10:FF:000346">
    <property type="entry name" value="Tenascin C"/>
    <property type="match status" value="2"/>
</dbReference>
<feature type="domain" description="Fibronectin type-III" evidence="19">
    <location>
        <begin position="1652"/>
        <end position="1741"/>
    </location>
</feature>
<feature type="domain" description="Fibrinogen C-terminal" evidence="20">
    <location>
        <begin position="2007"/>
        <end position="2222"/>
    </location>
</feature>
<feature type="disulfide bond" evidence="16">
    <location>
        <begin position="424"/>
        <end position="433"/>
    </location>
</feature>
<dbReference type="PROSITE" id="PS50026">
    <property type="entry name" value="EGF_3"/>
    <property type="match status" value="2"/>
</dbReference>
<dbReference type="GO" id="GO:0030155">
    <property type="term" value="P:regulation of cell adhesion"/>
    <property type="evidence" value="ECO:0007669"/>
    <property type="project" value="Ensembl"/>
</dbReference>
<comment type="subcellular location">
    <subcellularLocation>
        <location evidence="1">Secreted</location>
        <location evidence="1">Extracellular space</location>
        <location evidence="1">Extracellular matrix</location>
    </subcellularLocation>
</comment>
<evidence type="ECO:0000256" key="12">
    <source>
        <dbReference type="ARBA" id="ARBA00023180"/>
    </source>
</evidence>
<dbReference type="GO" id="GO:0045545">
    <property type="term" value="F:syndecan binding"/>
    <property type="evidence" value="ECO:0007669"/>
    <property type="project" value="Ensembl"/>
</dbReference>
<evidence type="ECO:0000256" key="16">
    <source>
        <dbReference type="PROSITE-ProRule" id="PRU00076"/>
    </source>
</evidence>
<dbReference type="FunFam" id="2.60.40.10:FF:000162">
    <property type="entry name" value="Tenascin C"/>
    <property type="match status" value="1"/>
</dbReference>
<dbReference type="STRING" id="59463.ENSMLUP00000013525"/>
<dbReference type="NCBIfam" id="NF040941">
    <property type="entry name" value="GGGWT_bact"/>
    <property type="match status" value="1"/>
</dbReference>
<evidence type="ECO:0000256" key="2">
    <source>
        <dbReference type="ARBA" id="ARBA00008673"/>
    </source>
</evidence>
<feature type="region of interest" description="Disordered" evidence="17">
    <location>
        <begin position="99"/>
        <end position="120"/>
    </location>
</feature>
<feature type="domain" description="Fibronectin type-III" evidence="19">
    <location>
        <begin position="1197"/>
        <end position="1289"/>
    </location>
</feature>
<feature type="domain" description="Fibronectin type-III" evidence="19">
    <location>
        <begin position="1290"/>
        <end position="1378"/>
    </location>
</feature>
<dbReference type="FunFam" id="2.60.40.10:FF:000398">
    <property type="entry name" value="Tenascin C"/>
    <property type="match status" value="1"/>
</dbReference>
<keyword evidence="22" id="KW-1185">Reference proteome</keyword>
<keyword evidence="4" id="KW-0272">Extracellular matrix</keyword>
<dbReference type="FunFam" id="2.60.40.10:FF:000207">
    <property type="entry name" value="Tenascin C"/>
    <property type="match status" value="1"/>
</dbReference>
<evidence type="ECO:0000256" key="14">
    <source>
        <dbReference type="ARBA" id="ARBA00079678"/>
    </source>
</evidence>
<evidence type="ECO:0000256" key="6">
    <source>
        <dbReference type="ARBA" id="ARBA00022729"/>
    </source>
</evidence>
<keyword evidence="11 16" id="KW-1015">Disulfide bond</keyword>
<keyword evidence="6" id="KW-0732">Signal</keyword>
<dbReference type="GO" id="GO:0005178">
    <property type="term" value="F:integrin binding"/>
    <property type="evidence" value="ECO:0007669"/>
    <property type="project" value="Ensembl"/>
</dbReference>
<dbReference type="Gene3D" id="3.90.215.10">
    <property type="entry name" value="Gamma Fibrinogen, chain A, domain 1"/>
    <property type="match status" value="1"/>
</dbReference>
<dbReference type="Proteomes" id="UP000001074">
    <property type="component" value="Unassembled WGS sequence"/>
</dbReference>
<dbReference type="Gene3D" id="2.20.25.10">
    <property type="match status" value="1"/>
</dbReference>
<evidence type="ECO:0000259" key="18">
    <source>
        <dbReference type="PROSITE" id="PS50026"/>
    </source>
</evidence>
<dbReference type="CDD" id="cd00087">
    <property type="entry name" value="FReD"/>
    <property type="match status" value="1"/>
</dbReference>
<feature type="domain" description="Fibronectin type-III" evidence="19">
    <location>
        <begin position="1017"/>
        <end position="1107"/>
    </location>
</feature>
<feature type="domain" description="Fibronectin type-III" evidence="19">
    <location>
        <begin position="927"/>
        <end position="1016"/>
    </location>
</feature>
<evidence type="ECO:0000256" key="3">
    <source>
        <dbReference type="ARBA" id="ARBA00022525"/>
    </source>
</evidence>
<evidence type="ECO:0000256" key="7">
    <source>
        <dbReference type="ARBA" id="ARBA00022737"/>
    </source>
</evidence>
<dbReference type="EMBL" id="AAPE02038639">
    <property type="status" value="NOT_ANNOTATED_CDS"/>
    <property type="molecule type" value="Genomic_DNA"/>
</dbReference>
<dbReference type="InterPro" id="IPR050991">
    <property type="entry name" value="ECM_Regulatory_Proteins"/>
</dbReference>
<dbReference type="GO" id="GO:0001558">
    <property type="term" value="P:regulation of cell growth"/>
    <property type="evidence" value="ECO:0007669"/>
    <property type="project" value="Ensembl"/>
</dbReference>
<keyword evidence="5 16" id="KW-0245">EGF-like domain</keyword>
<feature type="disulfide bond" evidence="16">
    <location>
        <begin position="331"/>
        <end position="340"/>
    </location>
</feature>
<dbReference type="eggNOG" id="KOG2579">
    <property type="taxonomic scope" value="Eukaryota"/>
</dbReference>
<dbReference type="Gene3D" id="2.60.40.10">
    <property type="entry name" value="Immunoglobulins"/>
    <property type="match status" value="15"/>
</dbReference>
<name>G1PQY9_MYOLU</name>
<feature type="disulfide bond" evidence="16">
    <location>
        <begin position="314"/>
        <end position="324"/>
    </location>
</feature>
<dbReference type="InterPro" id="IPR003961">
    <property type="entry name" value="FN3_dom"/>
</dbReference>
<feature type="domain" description="Fibronectin type-III" evidence="19">
    <location>
        <begin position="1561"/>
        <end position="1651"/>
    </location>
</feature>
<evidence type="ECO:0000256" key="15">
    <source>
        <dbReference type="ARBA" id="ARBA00080298"/>
    </source>
</evidence>
<keyword evidence="12" id="KW-0325">Glycoprotein</keyword>
<dbReference type="PROSITE" id="PS00022">
    <property type="entry name" value="EGF_1"/>
    <property type="match status" value="7"/>
</dbReference>
<dbReference type="FunFam" id="3.90.215.10:FF:000001">
    <property type="entry name" value="Tenascin isoform 1"/>
    <property type="match status" value="1"/>
</dbReference>
<evidence type="ECO:0000256" key="11">
    <source>
        <dbReference type="ARBA" id="ARBA00023157"/>
    </source>
</evidence>
<feature type="domain" description="EGF-like" evidence="18">
    <location>
        <begin position="310"/>
        <end position="341"/>
    </location>
</feature>
<dbReference type="Pfam" id="PF00041">
    <property type="entry name" value="fn3"/>
    <property type="match status" value="14"/>
</dbReference>
<sequence length="2233" mass="244335">SVLPRPQLYLRVRRPRILEPQKHPTKPTSTMGAVTRLLVGICLALLALTAEGGVLKKVIRRKRQTGVNITLPEENQPVVFNHVYNIKLPVGSQCSVDLESASGEKDLAPPSEPSESFQEHTVDGGNQIVFTHRINIPRRACGCAPAPDIKELLSRLEELENLVSSLREQCSMGAGCCLQPAEGRLDTRPFCSGRGNFSTEGCGCVCEPGWKGPNCSEPDCPGNCHLQGQCLDGQCICDEGFTGEDCSQLACPSDCNDQGKCVNGVCVCFEGYTGADCSQELCPVPCSEEHGRCVDGRCVCQDGFAGEDCNEPLCLNNCYNRGRCVENECVCDEGFTGEDCSELICPKDCYDRGRCVNGTCYCEEGFTGEDCGQLTCPNSCHGQGRCEEGQCVCDEGFAGVDCSEKRCPADCHNHGRCIDGQCECDDGFTGADCSELRCPNGCSGHGHCVNGQCVCDNGYTGEDCSQLRCPNDCHSRGRCIKGKCVCEQGFQGYDCSEMSCPNDCHQHGRCVNGMCVCNDGYMGEDCRDLRCPKDCSHRGRCVEGRCVCEDGFTGRDCAELSCPGDCHGQGRCVNGQCVCHEGFMGKDCKERRCPSDCNGRGRCVDGQCVCHEGFTGLDCGQRSCPNDCSHMGQCIAGRCICNEGYTGEDCSEVSPPKDLIVTEVTEETVNLTWENEMRVTEYLIVYTPTHEDGLEIQFRVPGDQTSATIQELEPGVEYFIRVFAILENKRSIPVSARVATYLPVPEGLKFKSIKETSVEVEWDPLDIAFETWEIIFRNKNKEDEEEITKSLRRPETTYRQTGLAPGQEYEISLHIVKNNTRGPGLKRVTTTRLDAPSQIEVKDVTDTTALVTWFKPLAEIDGIELSYGIKDAPGDRTTIDLTHDENQYSIGNLKPDTEYEVSLISRRGDMSSNPAKETFTTGLDAPRNLRRVSQTDNSVTLEWKNGKAAIDSYRIKYAPISGGDHAEVEVPKSQQATTKTTLTGLRPGTEYGIGVSAVKGDMESIPATINAATDMDAPKDLRVSETTETTLTLLWRSPLAKFDHYRLNYSLASGQPVEVQLPRDTTSYVLRGLEPGQEYAILLRAEKGRHKSKAARVKASTDHTPELENLTVTEVGWDGLKLNWTAADQAYEHFVIQVQEANKVEAAQNLTVPGSLRAVDIPGLKAATPYRVTIYGVIRGYRTPVLFAEASTGEIPSLGEVTVCEVGWDALKLNWTAPEGAYTQFFIQVQEAGTGEAAQNLTVPGGLRSVDLPGLKAATHYSVTIRGVTGDSSTAPLSVEVWTEEVPDLGNLTVTEVSWDALRLHWTTPDGIYEQFVIEVQEAGQAKEVHSLTVPGSLRSVEIPGLTAGTPYTVTLHGEVRGRSTRPLAAEVVTEELPKLGDLAVTEVGWDGLKLNWTAADQAYEHFVIQVQEANKVEAAQNLTVPGSLRAVDIPGLKAATPYRVTIYGVIRGYRTPVLSAEASTAGEPEIGNLNVSNITPESFNLSWTATNGAFETFTIEIIDSNRLLETVQYKISGAARTAYISGLRPSNDFIVYLSGLAPGIRTQTINVTVTTEALPLLENLTISDINPYGFTVSWMASENAFDSFLVTVVDSGKLLDPQEFTLSGTQRKLELRGLITGIGYEVVVSGFTQGHQTKPLRAEIVTEAEPEVDNLLVSDATPDGFRLSWTADEGVFDSFVLKIRDTKKQSEPLEITLLAPERTRDITGLREATAYEIELYGISSGRRSQPVSAIATTAMGSPKEILFSDITENSATVSWMAPTAQVESFRITYVPIAGGTPSTVTVDGTKTQTKLTTLLPGAEYLVSIVAMKGFEESEPVSGTFTTALDSPSGLVTANITDSEALAMWQPAIAPVDSYIISYTGERGSVPEITRTVSGNTVEYVLTNLEPATEYTLRVFAEKGPQKSSTISTKFTTDLDSPRDLTATEVQSETALLTWRSPRAPVTGYLLVYESVDGTVKEVIVGPDTTSYSLAELSPSTHYTAKIQALNGPLRSKLVQTIFTTIGLLYPFPRDCSQAMLNGDTTSGLYTIYLNGDKAQALEVFCDMTSDGGGWIVFLRRKNGREDFYRNWKAYAAGFGDRREEFWLGLDNLNKITSQGQYELRVDLRDHGKTAYAVYDKFSVGDAKTRYKLKVEGYSGTAGDSMAYHNGRSFSTFDKDTDSAITNCALSYKGAFWYKNCHRVNLMGRYGDNNHSQGVNWFHWKGHEHSIQFAEMKVRPSNFRNLEGRRKRA</sequence>
<evidence type="ECO:0000256" key="4">
    <source>
        <dbReference type="ARBA" id="ARBA00022530"/>
    </source>
</evidence>
<dbReference type="Pfam" id="PF07974">
    <property type="entry name" value="EGF_2"/>
    <property type="match status" value="1"/>
</dbReference>
<feature type="domain" description="Fibronectin type-III" evidence="19">
    <location>
        <begin position="1921"/>
        <end position="2009"/>
    </location>
</feature>
<feature type="domain" description="Fibronectin type-III" evidence="19">
    <location>
        <begin position="1379"/>
        <end position="1469"/>
    </location>
</feature>
<dbReference type="InterPro" id="IPR013111">
    <property type="entry name" value="EGF_extracell"/>
</dbReference>
<dbReference type="PROSITE" id="PS50853">
    <property type="entry name" value="FN3"/>
    <property type="match status" value="13"/>
</dbReference>
<dbReference type="Pfam" id="PF00147">
    <property type="entry name" value="Fibrinogen_C"/>
    <property type="match status" value="1"/>
</dbReference>
<evidence type="ECO:0000313" key="22">
    <source>
        <dbReference type="Proteomes" id="UP000001074"/>
    </source>
</evidence>
<dbReference type="eggNOG" id="KOG1225">
    <property type="taxonomic scope" value="Eukaryota"/>
</dbReference>
<proteinExistence type="inferred from homology"/>
<dbReference type="FunFam" id="2.60.40.10:FF:000274">
    <property type="entry name" value="Tenascin C"/>
    <property type="match status" value="1"/>
</dbReference>
<dbReference type="GO" id="GO:0098966">
    <property type="term" value="C:perisynaptic extracellular matrix"/>
    <property type="evidence" value="ECO:0007669"/>
    <property type="project" value="TreeGrafter"/>
</dbReference>
<dbReference type="InterPro" id="IPR036056">
    <property type="entry name" value="Fibrinogen-like_C"/>
</dbReference>
<dbReference type="Pfam" id="PF23106">
    <property type="entry name" value="EGF_Teneurin"/>
    <property type="match status" value="1"/>
</dbReference>
<protein>
    <recommendedName>
        <fullName evidence="13">Tenascin</fullName>
    </recommendedName>
    <alternativeName>
        <fullName evidence="14">Hexabrachion</fullName>
    </alternativeName>
    <alternativeName>
        <fullName evidence="15">Tenascin-C</fullName>
    </alternativeName>
</protein>
<dbReference type="InterPro" id="IPR013783">
    <property type="entry name" value="Ig-like_fold"/>
</dbReference>
<dbReference type="FunFam" id="2.60.40.10:FF:000611">
    <property type="entry name" value="Tenascin C"/>
    <property type="match status" value="1"/>
</dbReference>
<dbReference type="GO" id="GO:0005615">
    <property type="term" value="C:extracellular space"/>
    <property type="evidence" value="ECO:0007669"/>
    <property type="project" value="TreeGrafter"/>
</dbReference>
<dbReference type="FunFam" id="2.60.40.10:FF:000099">
    <property type="entry name" value="Fibronectin 1"/>
    <property type="match status" value="1"/>
</dbReference>
<dbReference type="PANTHER" id="PTHR46708">
    <property type="entry name" value="TENASCIN"/>
    <property type="match status" value="1"/>
</dbReference>
<feature type="disulfide bond" evidence="16">
    <location>
        <begin position="407"/>
        <end position="417"/>
    </location>
</feature>
<evidence type="ECO:0000256" key="17">
    <source>
        <dbReference type="SAM" id="MobiDB-lite"/>
    </source>
</evidence>
<keyword evidence="7" id="KW-0677">Repeat</keyword>
<dbReference type="SUPFAM" id="SSF49265">
    <property type="entry name" value="Fibronectin type III"/>
    <property type="match status" value="12"/>
</dbReference>
<dbReference type="FunFam" id="2.20.25.10:FF:000006">
    <property type="entry name" value="Tenascin C"/>
    <property type="match status" value="1"/>
</dbReference>
<dbReference type="SMART" id="SM00186">
    <property type="entry name" value="FBG"/>
    <property type="match status" value="1"/>
</dbReference>
<evidence type="ECO:0000259" key="20">
    <source>
        <dbReference type="PROSITE" id="PS51406"/>
    </source>
</evidence>
<dbReference type="CDD" id="cd00054">
    <property type="entry name" value="EGF_CA"/>
    <property type="match status" value="2"/>
</dbReference>
<dbReference type="CDD" id="cd00063">
    <property type="entry name" value="FN3"/>
    <property type="match status" value="14"/>
</dbReference>
<dbReference type="Pfam" id="PF25024">
    <property type="entry name" value="EGF_TEN"/>
    <property type="match status" value="2"/>
</dbReference>
<feature type="domain" description="Fibronectin type-III" evidence="19">
    <location>
        <begin position="1832"/>
        <end position="1920"/>
    </location>
</feature>
<comment type="caution">
    <text evidence="16">Lacks conserved residue(s) required for the propagation of feature annotation.</text>
</comment>
<dbReference type="InParanoid" id="G1PQY9"/>
<evidence type="ECO:0000256" key="1">
    <source>
        <dbReference type="ARBA" id="ARBA00004498"/>
    </source>
</evidence>
<evidence type="ECO:0000256" key="13">
    <source>
        <dbReference type="ARBA" id="ARBA00069274"/>
    </source>
</evidence>
<dbReference type="SMART" id="SM00181">
    <property type="entry name" value="EGF"/>
    <property type="match status" value="14"/>
</dbReference>
<comment type="similarity">
    <text evidence="2">Belongs to the tenascin family.</text>
</comment>
<evidence type="ECO:0000256" key="9">
    <source>
        <dbReference type="ARBA" id="ARBA00022974"/>
    </source>
</evidence>
<evidence type="ECO:0000256" key="5">
    <source>
        <dbReference type="ARBA" id="ARBA00022536"/>
    </source>
</evidence>
<organism evidence="21 22">
    <name type="scientific">Myotis lucifugus</name>
    <name type="common">Little brown bat</name>
    <dbReference type="NCBI Taxonomy" id="59463"/>
    <lineage>
        <taxon>Eukaryota</taxon>
        <taxon>Metazoa</taxon>
        <taxon>Chordata</taxon>
        <taxon>Craniata</taxon>
        <taxon>Vertebrata</taxon>
        <taxon>Euteleostomi</taxon>
        <taxon>Mammalia</taxon>
        <taxon>Eutheria</taxon>
        <taxon>Laurasiatheria</taxon>
        <taxon>Chiroptera</taxon>
        <taxon>Yangochiroptera</taxon>
        <taxon>Vespertilionidae</taxon>
        <taxon>Myotis</taxon>
    </lineage>
</organism>
<evidence type="ECO:0000259" key="19">
    <source>
        <dbReference type="PROSITE" id="PS50853"/>
    </source>
</evidence>
<dbReference type="InterPro" id="IPR002181">
    <property type="entry name" value="Fibrinogen_a/b/g_C_dom"/>
</dbReference>
<keyword evidence="8" id="KW-0130">Cell adhesion</keyword>
<dbReference type="GeneTree" id="ENSGT00940000155188"/>
<dbReference type="HOGENOM" id="CLU_001162_1_1_1"/>
<reference evidence="21" key="3">
    <citation type="submission" date="2025-09" db="UniProtKB">
        <authorList>
            <consortium name="Ensembl"/>
        </authorList>
    </citation>
    <scope>IDENTIFICATION</scope>
</reference>
<accession>G1PQY9</accession>
<feature type="domain" description="Fibronectin type-III" evidence="19">
    <location>
        <begin position="655"/>
        <end position="745"/>
    </location>
</feature>
<feature type="domain" description="EGF-like" evidence="18">
    <location>
        <begin position="403"/>
        <end position="434"/>
    </location>
</feature>
<dbReference type="FunFam" id="2.60.40.10:FF:000201">
    <property type="entry name" value="Tenascin C"/>
    <property type="match status" value="1"/>
</dbReference>
<dbReference type="PANTHER" id="PTHR46708:SF1">
    <property type="entry name" value="TENASCIN"/>
    <property type="match status" value="1"/>
</dbReference>
<dbReference type="OMA" id="HHNGRCE"/>
<evidence type="ECO:0000256" key="10">
    <source>
        <dbReference type="ARBA" id="ARBA00023054"/>
    </source>
</evidence>
<dbReference type="InterPro" id="IPR036116">
    <property type="entry name" value="FN3_sf"/>
</dbReference>
<keyword evidence="10" id="KW-0175">Coiled coil</keyword>
<dbReference type="SUPFAM" id="SSF56496">
    <property type="entry name" value="Fibrinogen C-terminal domain-like"/>
    <property type="match status" value="1"/>
</dbReference>
<dbReference type="GO" id="GO:0007155">
    <property type="term" value="P:cell adhesion"/>
    <property type="evidence" value="ECO:0007669"/>
    <property type="project" value="UniProtKB-KW"/>
</dbReference>
<dbReference type="Gene3D" id="2.10.25.10">
    <property type="entry name" value="Laminin"/>
    <property type="match status" value="14"/>
</dbReference>
<feature type="domain" description="Fibronectin type-III" evidence="19">
    <location>
        <begin position="835"/>
        <end position="926"/>
    </location>
</feature>
<dbReference type="FunFam" id="2.60.40.10:FF:000293">
    <property type="entry name" value="Tenascin C"/>
    <property type="match status" value="1"/>
</dbReference>
<dbReference type="Ensembl" id="ENSMLUT00000014859.2">
    <property type="protein sequence ID" value="ENSMLUP00000013525.2"/>
    <property type="gene ID" value="ENSMLUG00000014851.2"/>
</dbReference>
<evidence type="ECO:0000256" key="8">
    <source>
        <dbReference type="ARBA" id="ARBA00022889"/>
    </source>
</evidence>
<keyword evidence="9" id="KW-0654">Proteoglycan</keyword>
<feature type="domain" description="Fibronectin type-III" evidence="19">
    <location>
        <begin position="1742"/>
        <end position="1831"/>
    </location>
</feature>
<dbReference type="InterPro" id="IPR000742">
    <property type="entry name" value="EGF"/>
</dbReference>
<reference evidence="21 22" key="1">
    <citation type="journal article" date="2011" name="Nature">
        <title>A high-resolution map of human evolutionary constraint using 29 mammals.</title>
        <authorList>
            <person name="Lindblad-Toh K."/>
            <person name="Garber M."/>
            <person name="Zuk O."/>
            <person name="Lin M.F."/>
            <person name="Parker B.J."/>
            <person name="Washietl S."/>
            <person name="Kheradpour P."/>
            <person name="Ernst J."/>
            <person name="Jordan G."/>
            <person name="Mauceli E."/>
            <person name="Ward L.D."/>
            <person name="Lowe C.B."/>
            <person name="Holloway A.K."/>
            <person name="Clamp M."/>
            <person name="Gnerre S."/>
            <person name="Alfoldi J."/>
            <person name="Beal K."/>
            <person name="Chang J."/>
            <person name="Clawson H."/>
            <person name="Cuff J."/>
            <person name="Di Palma F."/>
            <person name="Fitzgerald S."/>
            <person name="Flicek P."/>
            <person name="Guttman M."/>
            <person name="Hubisz M.J."/>
            <person name="Jaffe D.B."/>
            <person name="Jungreis I."/>
            <person name="Kent W.J."/>
            <person name="Kostka D."/>
            <person name="Lara M."/>
            <person name="Martins A.L."/>
            <person name="Massingham T."/>
            <person name="Moltke I."/>
            <person name="Raney B.J."/>
            <person name="Rasmussen M.D."/>
            <person name="Robinson J."/>
            <person name="Stark A."/>
            <person name="Vilella A.J."/>
            <person name="Wen J."/>
            <person name="Xie X."/>
            <person name="Zody M.C."/>
            <person name="Baldwin J."/>
            <person name="Bloom T."/>
            <person name="Chin C.W."/>
            <person name="Heiman D."/>
            <person name="Nicol R."/>
            <person name="Nusbaum C."/>
            <person name="Young S."/>
            <person name="Wilkinson J."/>
            <person name="Worley K.C."/>
            <person name="Kovar C.L."/>
            <person name="Muzny D.M."/>
            <person name="Gibbs R.A."/>
            <person name="Cree A."/>
            <person name="Dihn H.H."/>
            <person name="Fowler G."/>
            <person name="Jhangiani S."/>
            <person name="Joshi V."/>
            <person name="Lee S."/>
            <person name="Lewis L.R."/>
            <person name="Nazareth L.V."/>
            <person name="Okwuonu G."/>
            <person name="Santibanez J."/>
            <person name="Warren W.C."/>
            <person name="Mardis E.R."/>
            <person name="Weinstock G.M."/>
            <person name="Wilson R.K."/>
            <person name="Delehaunty K."/>
            <person name="Dooling D."/>
            <person name="Fronik C."/>
            <person name="Fulton L."/>
            <person name="Fulton B."/>
            <person name="Graves T."/>
            <person name="Minx P."/>
            <person name="Sodergren E."/>
            <person name="Birney E."/>
            <person name="Margulies E.H."/>
            <person name="Herrero J."/>
            <person name="Green E.D."/>
            <person name="Haussler D."/>
            <person name="Siepel A."/>
            <person name="Goldman N."/>
            <person name="Pollard K.S."/>
            <person name="Pedersen J.S."/>
            <person name="Lander E.S."/>
            <person name="Kellis M."/>
        </authorList>
    </citation>
    <scope>NUCLEOTIDE SEQUENCE [LARGE SCALE GENOMIC DNA]</scope>
</reference>
<dbReference type="GO" id="GO:0009611">
    <property type="term" value="P:response to wounding"/>
    <property type="evidence" value="ECO:0007669"/>
    <property type="project" value="Ensembl"/>
</dbReference>
<reference evidence="21" key="2">
    <citation type="submission" date="2025-08" db="UniProtKB">
        <authorList>
            <consortium name="Ensembl"/>
        </authorList>
    </citation>
    <scope>IDENTIFICATION</scope>
</reference>
<dbReference type="FunFam" id="2.60.40.10:FF:000529">
    <property type="entry name" value="Tenascin C"/>
    <property type="match status" value="1"/>
</dbReference>